<feature type="signal peptide" evidence="1">
    <location>
        <begin position="1"/>
        <end position="20"/>
    </location>
</feature>
<gene>
    <name evidence="3" type="ORF">PgNI_12310</name>
</gene>
<evidence type="ECO:0000313" key="3">
    <source>
        <dbReference type="RefSeq" id="XP_030976190.1"/>
    </source>
</evidence>
<evidence type="ECO:0000256" key="1">
    <source>
        <dbReference type="SAM" id="SignalP"/>
    </source>
</evidence>
<proteinExistence type="predicted"/>
<dbReference type="RefSeq" id="XP_030976190.1">
    <property type="nucleotide sequence ID" value="XM_031132262.1"/>
</dbReference>
<dbReference type="KEGG" id="pgri:PgNI_12310"/>
<sequence length="149" mass="16717">MVDTKALALTAIMLAPCVMAEMRLNVTSISAQDGAFTIECWEVDSSITTDGNLSLGNVQNITWLSHPQSSKGHNTLCNLSTRPRWLFFIKGTFRLTLPGNDSTEAYLAGTRAFVTLVRHWVIPRLFFLGLPRRVDCFLTIEEYIWAHAI</sequence>
<dbReference type="GeneID" id="41967167"/>
<reference evidence="3" key="3">
    <citation type="submission" date="2025-08" db="UniProtKB">
        <authorList>
            <consortium name="RefSeq"/>
        </authorList>
    </citation>
    <scope>IDENTIFICATION</scope>
    <source>
        <strain evidence="3">NI907</strain>
    </source>
</reference>
<protein>
    <submittedName>
        <fullName evidence="3">Uncharacterized protein</fullName>
    </submittedName>
</protein>
<dbReference type="AlphaFoldDB" id="A0A6P8AMQ7"/>
<evidence type="ECO:0000313" key="2">
    <source>
        <dbReference type="Proteomes" id="UP000515153"/>
    </source>
</evidence>
<reference evidence="3" key="2">
    <citation type="submission" date="2019-10" db="EMBL/GenBank/DDBJ databases">
        <authorList>
            <consortium name="NCBI Genome Project"/>
        </authorList>
    </citation>
    <scope>NUCLEOTIDE SEQUENCE</scope>
    <source>
        <strain evidence="3">NI907</strain>
    </source>
</reference>
<name>A0A6P8AMQ7_PYRGI</name>
<keyword evidence="1" id="KW-0732">Signal</keyword>
<organism evidence="2 3">
    <name type="scientific">Pyricularia grisea</name>
    <name type="common">Crabgrass-specific blast fungus</name>
    <name type="synonym">Magnaporthe grisea</name>
    <dbReference type="NCBI Taxonomy" id="148305"/>
    <lineage>
        <taxon>Eukaryota</taxon>
        <taxon>Fungi</taxon>
        <taxon>Dikarya</taxon>
        <taxon>Ascomycota</taxon>
        <taxon>Pezizomycotina</taxon>
        <taxon>Sordariomycetes</taxon>
        <taxon>Sordariomycetidae</taxon>
        <taxon>Magnaporthales</taxon>
        <taxon>Pyriculariaceae</taxon>
        <taxon>Pyricularia</taxon>
    </lineage>
</organism>
<dbReference type="Proteomes" id="UP000515153">
    <property type="component" value="Unplaced"/>
</dbReference>
<feature type="chain" id="PRO_5027621080" evidence="1">
    <location>
        <begin position="21"/>
        <end position="149"/>
    </location>
</feature>
<reference evidence="3" key="1">
    <citation type="journal article" date="2019" name="Mol. Biol. Evol.">
        <title>Blast fungal genomes show frequent chromosomal changes, gene gains and losses, and effector gene turnover.</title>
        <authorList>
            <person name="Gomez Luciano L.B."/>
            <person name="Jason Tsai I."/>
            <person name="Chuma I."/>
            <person name="Tosa Y."/>
            <person name="Chen Y.H."/>
            <person name="Li J.Y."/>
            <person name="Li M.Y."/>
            <person name="Jade Lu M.Y."/>
            <person name="Nakayashiki H."/>
            <person name="Li W.H."/>
        </authorList>
    </citation>
    <scope>NUCLEOTIDE SEQUENCE</scope>
    <source>
        <strain evidence="3">NI907</strain>
    </source>
</reference>
<accession>A0A6P8AMQ7</accession>
<keyword evidence="2" id="KW-1185">Reference proteome</keyword>